<keyword evidence="3" id="KW-1003">Cell membrane</keyword>
<evidence type="ECO:0000256" key="8">
    <source>
        <dbReference type="ARBA" id="ARBA00023136"/>
    </source>
</evidence>
<accession>A0ABP9HFJ5</accession>
<feature type="domain" description="Polysaccharide chain length determinant N-terminal" evidence="10">
    <location>
        <begin position="1"/>
        <end position="89"/>
    </location>
</feature>
<dbReference type="NCBIfam" id="TIGR01007">
    <property type="entry name" value="eps_fam"/>
    <property type="match status" value="1"/>
</dbReference>
<evidence type="ECO:0000256" key="9">
    <source>
        <dbReference type="SAM" id="Phobius"/>
    </source>
</evidence>
<evidence type="ECO:0000256" key="6">
    <source>
        <dbReference type="ARBA" id="ARBA00022840"/>
    </source>
</evidence>
<dbReference type="RefSeq" id="WP_345711282.1">
    <property type="nucleotide sequence ID" value="NZ_BAABIL010000122.1"/>
</dbReference>
<feature type="transmembrane region" description="Helical" evidence="9">
    <location>
        <begin position="14"/>
        <end position="31"/>
    </location>
</feature>
<dbReference type="SUPFAM" id="SSF52540">
    <property type="entry name" value="P-loop containing nucleoside triphosphate hydrolases"/>
    <property type="match status" value="1"/>
</dbReference>
<comment type="similarity">
    <text evidence="2">Belongs to the CpsC/CapA family.</text>
</comment>
<evidence type="ECO:0000256" key="7">
    <source>
        <dbReference type="ARBA" id="ARBA00022989"/>
    </source>
</evidence>
<evidence type="ECO:0000256" key="5">
    <source>
        <dbReference type="ARBA" id="ARBA00022741"/>
    </source>
</evidence>
<evidence type="ECO:0000259" key="10">
    <source>
        <dbReference type="Pfam" id="PF02706"/>
    </source>
</evidence>
<keyword evidence="12" id="KW-1185">Reference proteome</keyword>
<evidence type="ECO:0000313" key="12">
    <source>
        <dbReference type="Proteomes" id="UP001501195"/>
    </source>
</evidence>
<dbReference type="EMBL" id="BAABIL010000122">
    <property type="protein sequence ID" value="GAA4969843.1"/>
    <property type="molecule type" value="Genomic_DNA"/>
</dbReference>
<evidence type="ECO:0000256" key="3">
    <source>
        <dbReference type="ARBA" id="ARBA00022475"/>
    </source>
</evidence>
<evidence type="ECO:0000313" key="11">
    <source>
        <dbReference type="EMBL" id="GAA4969843.1"/>
    </source>
</evidence>
<gene>
    <name evidence="11" type="ORF">GCM10023225_10030</name>
</gene>
<dbReference type="Pfam" id="PF02706">
    <property type="entry name" value="Wzz"/>
    <property type="match status" value="1"/>
</dbReference>
<name>A0ABP9HFJ5_9ACTN</name>
<reference evidence="12" key="1">
    <citation type="journal article" date="2019" name="Int. J. Syst. Evol. Microbiol.">
        <title>The Global Catalogue of Microorganisms (GCM) 10K type strain sequencing project: providing services to taxonomists for standard genome sequencing and annotation.</title>
        <authorList>
            <consortium name="The Broad Institute Genomics Platform"/>
            <consortium name="The Broad Institute Genome Sequencing Center for Infectious Disease"/>
            <person name="Wu L."/>
            <person name="Ma J."/>
        </authorList>
    </citation>
    <scope>NUCLEOTIDE SEQUENCE [LARGE SCALE GENOMIC DNA]</scope>
    <source>
        <strain evidence="12">JCM 18126</strain>
    </source>
</reference>
<evidence type="ECO:0000256" key="4">
    <source>
        <dbReference type="ARBA" id="ARBA00022692"/>
    </source>
</evidence>
<dbReference type="InterPro" id="IPR005702">
    <property type="entry name" value="Wzc-like_C"/>
</dbReference>
<organism evidence="11 12">
    <name type="scientific">Kineococcus glutinatus</name>
    <dbReference type="NCBI Taxonomy" id="1070872"/>
    <lineage>
        <taxon>Bacteria</taxon>
        <taxon>Bacillati</taxon>
        <taxon>Actinomycetota</taxon>
        <taxon>Actinomycetes</taxon>
        <taxon>Kineosporiales</taxon>
        <taxon>Kineosporiaceae</taxon>
        <taxon>Kineococcus</taxon>
    </lineage>
</organism>
<keyword evidence="8 9" id="KW-0472">Membrane</keyword>
<keyword evidence="5" id="KW-0547">Nucleotide-binding</keyword>
<keyword evidence="6" id="KW-0067">ATP-binding</keyword>
<dbReference type="InterPro" id="IPR050445">
    <property type="entry name" value="Bact_polysacc_biosynth/exp"/>
</dbReference>
<dbReference type="CDD" id="cd05387">
    <property type="entry name" value="BY-kinase"/>
    <property type="match status" value="1"/>
</dbReference>
<comment type="caution">
    <text evidence="11">The sequence shown here is derived from an EMBL/GenBank/DDBJ whole genome shotgun (WGS) entry which is preliminary data.</text>
</comment>
<sequence>MDLVDYLRVLRKRWVTVVVSVLLGLAAAVGFTRWSTPLYRADVLLFVSMHDSGNAAMLMQGGLFTQQRVQSYTGVLTSPKVLQPVVDELDLDTTARALGARVGSNAPLGTVLINVVVEDESPRDAVRIANSVAVHFNAAVQDLERPAAGVPSPVEINVLRRAEEPEEPISPRSSRNLGLGLLAGLAAGAGIAVLREVLDTTVRTPEALNGLGAPALGTTLLGEQRERPELVTEHPRSPQAEAMRQIRTNLQFADVDHPPRSLVITSALPEESKSTIAVNLALTMAHAGVRTILVEADLRMPKVADYLGIDRSAGLTTVLAGRADVDDLLQPYGDTGLSVLASGPIPMNPAALLGSRHMADLLAALGERADLVILDSPPLLPVTDAAVIARQVDGVILVARHGRTTRDHIRRALDRLRAVDARVLGGILSMVPARGSEYSYGYGYGYDYQPEASAEPDPPLVRA</sequence>
<protein>
    <submittedName>
        <fullName evidence="11">Polysaccharide biosynthesis tyrosine autokinase</fullName>
    </submittedName>
</protein>
<evidence type="ECO:0000256" key="2">
    <source>
        <dbReference type="ARBA" id="ARBA00006683"/>
    </source>
</evidence>
<dbReference type="Proteomes" id="UP001501195">
    <property type="component" value="Unassembled WGS sequence"/>
</dbReference>
<dbReference type="PANTHER" id="PTHR32309:SF13">
    <property type="entry name" value="FERRIC ENTEROBACTIN TRANSPORT PROTEIN FEPE"/>
    <property type="match status" value="1"/>
</dbReference>
<dbReference type="Gene3D" id="3.40.50.300">
    <property type="entry name" value="P-loop containing nucleotide triphosphate hydrolases"/>
    <property type="match status" value="1"/>
</dbReference>
<dbReference type="InterPro" id="IPR003856">
    <property type="entry name" value="LPS_length_determ_N"/>
</dbReference>
<comment type="subcellular location">
    <subcellularLocation>
        <location evidence="1">Cell membrane</location>
        <topology evidence="1">Multi-pass membrane protein</topology>
    </subcellularLocation>
</comment>
<dbReference type="InterPro" id="IPR027417">
    <property type="entry name" value="P-loop_NTPase"/>
</dbReference>
<keyword evidence="7 9" id="KW-1133">Transmembrane helix</keyword>
<evidence type="ECO:0000256" key="1">
    <source>
        <dbReference type="ARBA" id="ARBA00004651"/>
    </source>
</evidence>
<keyword evidence="4 9" id="KW-0812">Transmembrane</keyword>
<dbReference type="PANTHER" id="PTHR32309">
    <property type="entry name" value="TYROSINE-PROTEIN KINASE"/>
    <property type="match status" value="1"/>
</dbReference>
<proteinExistence type="inferred from homology"/>